<reference evidence="2 3" key="1">
    <citation type="submission" date="2017-05" db="EMBL/GenBank/DDBJ databases">
        <title>Draft genome sequence of Elsinoe australis.</title>
        <authorList>
            <person name="Cheng Q."/>
        </authorList>
    </citation>
    <scope>NUCLEOTIDE SEQUENCE [LARGE SCALE GENOMIC DNA]</scope>
    <source>
        <strain evidence="2 3">NL1</strain>
    </source>
</reference>
<feature type="region of interest" description="Disordered" evidence="1">
    <location>
        <begin position="130"/>
        <end position="152"/>
    </location>
</feature>
<protein>
    <submittedName>
        <fullName evidence="2">Uncharacterized protein</fullName>
    </submittedName>
</protein>
<name>A0A2P7YE71_9PEZI</name>
<feature type="region of interest" description="Disordered" evidence="1">
    <location>
        <begin position="41"/>
        <end position="102"/>
    </location>
</feature>
<evidence type="ECO:0000256" key="1">
    <source>
        <dbReference type="SAM" id="MobiDB-lite"/>
    </source>
</evidence>
<dbReference type="Proteomes" id="UP000243723">
    <property type="component" value="Unassembled WGS sequence"/>
</dbReference>
<organism evidence="2 3">
    <name type="scientific">Elsinoe australis</name>
    <dbReference type="NCBI Taxonomy" id="40998"/>
    <lineage>
        <taxon>Eukaryota</taxon>
        <taxon>Fungi</taxon>
        <taxon>Dikarya</taxon>
        <taxon>Ascomycota</taxon>
        <taxon>Pezizomycotina</taxon>
        <taxon>Dothideomycetes</taxon>
        <taxon>Dothideomycetidae</taxon>
        <taxon>Myriangiales</taxon>
        <taxon>Elsinoaceae</taxon>
        <taxon>Elsinoe</taxon>
    </lineage>
</organism>
<feature type="region of interest" description="Disordered" evidence="1">
    <location>
        <begin position="203"/>
        <end position="284"/>
    </location>
</feature>
<proteinExistence type="predicted"/>
<keyword evidence="3" id="KW-1185">Reference proteome</keyword>
<evidence type="ECO:0000313" key="3">
    <source>
        <dbReference type="Proteomes" id="UP000243723"/>
    </source>
</evidence>
<evidence type="ECO:0000313" key="2">
    <source>
        <dbReference type="EMBL" id="PSK34261.1"/>
    </source>
</evidence>
<comment type="caution">
    <text evidence="2">The sequence shown here is derived from an EMBL/GenBank/DDBJ whole genome shotgun (WGS) entry which is preliminary data.</text>
</comment>
<feature type="compositionally biased region" description="Polar residues" evidence="1">
    <location>
        <begin position="87"/>
        <end position="102"/>
    </location>
</feature>
<dbReference type="EMBL" id="NHZQ01000447">
    <property type="protein sequence ID" value="PSK34261.1"/>
    <property type="molecule type" value="Genomic_DNA"/>
</dbReference>
<feature type="compositionally biased region" description="Basic and acidic residues" evidence="1">
    <location>
        <begin position="224"/>
        <end position="258"/>
    </location>
</feature>
<accession>A0A2P7YE71</accession>
<dbReference type="AlphaFoldDB" id="A0A2P7YE71"/>
<gene>
    <name evidence="2" type="ORF">B9Z65_8587</name>
</gene>
<feature type="region of interest" description="Disordered" evidence="1">
    <location>
        <begin position="318"/>
        <end position="355"/>
    </location>
</feature>
<feature type="compositionally biased region" description="Low complexity" evidence="1">
    <location>
        <begin position="63"/>
        <end position="86"/>
    </location>
</feature>
<sequence>MLTNGCWCRRSFIANKSALEFGRDQWLASLTSTATTDVLLGGDAMQPSDALRSSQTPAPYTQPAIPNTSAPTTTTTTSSSPSAQATRPNAPSITTSTTEGPLAQATLTNAPSTTTSMAAGPSIQATFTNTSSTSTFTTAGPADDPLPVSAQTTQARPEIMDIASVLNDNTTQGGIQSENTSSLSTLSTNASIDASLRAMDDFRSQERGEEGEEDNELTESGHGSTDRPADTNHEPEHATRTDDHYQKDHTTLNTHDDNTQLDETSLDAPASLASGPVNAPSPPITLTTREAAEILMRIANQLPSDSPSVETYESMIIAALTPASQPQETEANSQQTRPEESSEEEGPTTKKPRLG</sequence>
<dbReference type="STRING" id="40998.A0A2P7YE71"/>
<feature type="compositionally biased region" description="Polar residues" evidence="1">
    <location>
        <begin position="322"/>
        <end position="336"/>
    </location>
</feature>